<proteinExistence type="predicted"/>
<dbReference type="Proteomes" id="UP000054047">
    <property type="component" value="Unassembled WGS sequence"/>
</dbReference>
<keyword evidence="2" id="KW-1185">Reference proteome</keyword>
<evidence type="ECO:0000313" key="2">
    <source>
        <dbReference type="Proteomes" id="UP000054047"/>
    </source>
</evidence>
<sequence>MDDNVSDINAEELERILLDEPSTSQQFATMNATLDKLVSTVTALAKNTQAQVRHLTGVMREHVNALESAPELIADSFVQGSTRSSTRTNEELSQVAHAVIDSDRAALLTELANLDKIGDDLSKLSQLLTKNMVEMLDETLSQADHDDRCMRELADLLQEPANVTQGPSTSGSQKQPVYEQLNAGEFGDVEYYTEFDPIAAAQARKDRQREATDTGTVPIDVDIQARPRWVPQY</sequence>
<accession>A0A0C2FPT4</accession>
<reference evidence="1 2" key="1">
    <citation type="submission" date="2013-12" db="EMBL/GenBank/DDBJ databases">
        <title>Draft genome of the parsitic nematode Ancylostoma duodenale.</title>
        <authorList>
            <person name="Mitreva M."/>
        </authorList>
    </citation>
    <scope>NUCLEOTIDE SEQUENCE [LARGE SCALE GENOMIC DNA]</scope>
    <source>
        <strain evidence="1 2">Zhejiang</strain>
    </source>
</reference>
<organism evidence="1 2">
    <name type="scientific">Ancylostoma duodenale</name>
    <dbReference type="NCBI Taxonomy" id="51022"/>
    <lineage>
        <taxon>Eukaryota</taxon>
        <taxon>Metazoa</taxon>
        <taxon>Ecdysozoa</taxon>
        <taxon>Nematoda</taxon>
        <taxon>Chromadorea</taxon>
        <taxon>Rhabditida</taxon>
        <taxon>Rhabditina</taxon>
        <taxon>Rhabditomorpha</taxon>
        <taxon>Strongyloidea</taxon>
        <taxon>Ancylostomatidae</taxon>
        <taxon>Ancylostomatinae</taxon>
        <taxon>Ancylostoma</taxon>
    </lineage>
</organism>
<dbReference type="OrthoDB" id="5886712at2759"/>
<dbReference type="EMBL" id="KN768402">
    <property type="protein sequence ID" value="KIH46851.1"/>
    <property type="molecule type" value="Genomic_DNA"/>
</dbReference>
<evidence type="ECO:0000313" key="1">
    <source>
        <dbReference type="EMBL" id="KIH46851.1"/>
    </source>
</evidence>
<dbReference type="AlphaFoldDB" id="A0A0C2FPT4"/>
<gene>
    <name evidence="1" type="ORF">ANCDUO_23092</name>
</gene>
<protein>
    <submittedName>
        <fullName evidence="1">Uncharacterized protein</fullName>
    </submittedName>
</protein>
<name>A0A0C2FPT4_9BILA</name>